<evidence type="ECO:0000313" key="1">
    <source>
        <dbReference type="EMBL" id="SMD12283.1"/>
    </source>
</evidence>
<dbReference type="EMBL" id="FWYD01000040">
    <property type="protein sequence ID" value="SMD12283.1"/>
    <property type="molecule type" value="Genomic_DNA"/>
</dbReference>
<protein>
    <recommendedName>
        <fullName evidence="3">Replication initiation factor</fullName>
    </recommendedName>
</protein>
<accession>A0A1W2ERE9</accession>
<proteinExistence type="predicted"/>
<reference evidence="1 2" key="1">
    <citation type="submission" date="2017-04" db="EMBL/GenBank/DDBJ databases">
        <authorList>
            <person name="Afonso C.L."/>
            <person name="Miller P.J."/>
            <person name="Scott M.A."/>
            <person name="Spackman E."/>
            <person name="Goraichik I."/>
            <person name="Dimitrov K.M."/>
            <person name="Suarez D.L."/>
            <person name="Swayne D.E."/>
        </authorList>
    </citation>
    <scope>NUCLEOTIDE SEQUENCE [LARGE SCALE GENOMIC DNA]</scope>
    <source>
        <strain evidence="1 2">CGMCC 1.12644</strain>
    </source>
</reference>
<dbReference type="Proteomes" id="UP000192330">
    <property type="component" value="Unassembled WGS sequence"/>
</dbReference>
<sequence>MDAQILHSGFDGLKFTIQTDIPPALRAELVAAKDLAKKTHSDCIVDFGPIKLSVTNKGARGFTAHTGDHGGVWLFQDPEDRIPNNPGITVDFRAFGLATSGLEGAEQHFRACMVAFGIPYVETQLRVARADFAVDFLAPWFEPNRDCLVVPPGTKVTEYTGVDETATVSSGARVTGLRAGAVANRQIAIYDKRAEVIQSNKLGWLTIWNAASTAIGKPPLDLTDRNTSQVWRFELRLGSKQLRNRFELRNWQDIRSTIGDAFTDATKRIRYCEPTHDRNRARWPTHDLWRLFEAVIGNDLRHNCCGVLPSDVIQANRAAKMRELDAQICGLFVSRAAISGVSSAEFSDFMESHVEALLRTVEEHPASLEERLAKAQNRYRLAD</sequence>
<gene>
    <name evidence="1" type="ORF">SAMN06295998_1401</name>
</gene>
<dbReference type="STRING" id="1387277.SAMN06295998_1401"/>
<evidence type="ECO:0008006" key="3">
    <source>
        <dbReference type="Google" id="ProtNLM"/>
    </source>
</evidence>
<organism evidence="1 2">
    <name type="scientific">Primorskyibacter flagellatus</name>
    <dbReference type="NCBI Taxonomy" id="1387277"/>
    <lineage>
        <taxon>Bacteria</taxon>
        <taxon>Pseudomonadati</taxon>
        <taxon>Pseudomonadota</taxon>
        <taxon>Alphaproteobacteria</taxon>
        <taxon>Rhodobacterales</taxon>
        <taxon>Roseobacteraceae</taxon>
        <taxon>Primorskyibacter</taxon>
    </lineage>
</organism>
<dbReference type="OrthoDB" id="7605048at2"/>
<name>A0A1W2ERE9_9RHOB</name>
<evidence type="ECO:0000313" key="2">
    <source>
        <dbReference type="Proteomes" id="UP000192330"/>
    </source>
</evidence>
<keyword evidence="2" id="KW-1185">Reference proteome</keyword>
<dbReference type="RefSeq" id="WP_084355124.1">
    <property type="nucleotide sequence ID" value="NZ_FWYD01000040.1"/>
</dbReference>
<dbReference type="AlphaFoldDB" id="A0A1W2ERE9"/>